<keyword evidence="4" id="KW-1185">Reference proteome</keyword>
<dbReference type="OrthoDB" id="3135773at2759"/>
<protein>
    <recommendedName>
        <fullName evidence="5">J domain-containing protein</fullName>
    </recommendedName>
</protein>
<comment type="caution">
    <text evidence="3">The sequence shown here is derived from an EMBL/GenBank/DDBJ whole genome shotgun (WGS) entry which is preliminary data.</text>
</comment>
<organism evidence="3 4">
    <name type="scientific">Pomacea canaliculata</name>
    <name type="common">Golden apple snail</name>
    <dbReference type="NCBI Taxonomy" id="400727"/>
    <lineage>
        <taxon>Eukaryota</taxon>
        <taxon>Metazoa</taxon>
        <taxon>Spiralia</taxon>
        <taxon>Lophotrochozoa</taxon>
        <taxon>Mollusca</taxon>
        <taxon>Gastropoda</taxon>
        <taxon>Caenogastropoda</taxon>
        <taxon>Architaenioglossa</taxon>
        <taxon>Ampullarioidea</taxon>
        <taxon>Ampullariidae</taxon>
        <taxon>Pomacea</taxon>
    </lineage>
</organism>
<feature type="compositionally biased region" description="Basic and acidic residues" evidence="2">
    <location>
        <begin position="23"/>
        <end position="42"/>
    </location>
</feature>
<feature type="coiled-coil region" evidence="1">
    <location>
        <begin position="358"/>
        <end position="405"/>
    </location>
</feature>
<dbReference type="Gene3D" id="1.25.40.10">
    <property type="entry name" value="Tetratricopeptide repeat domain"/>
    <property type="match status" value="1"/>
</dbReference>
<dbReference type="InterPro" id="IPR011990">
    <property type="entry name" value="TPR-like_helical_dom_sf"/>
</dbReference>
<evidence type="ECO:0000313" key="3">
    <source>
        <dbReference type="EMBL" id="PVD22210.1"/>
    </source>
</evidence>
<evidence type="ECO:0000256" key="2">
    <source>
        <dbReference type="SAM" id="MobiDB-lite"/>
    </source>
</evidence>
<name>A0A2T7NM16_POMCA</name>
<feature type="compositionally biased region" description="Basic and acidic residues" evidence="2">
    <location>
        <begin position="76"/>
        <end position="91"/>
    </location>
</feature>
<feature type="coiled-coil region" evidence="1">
    <location>
        <begin position="1226"/>
        <end position="1253"/>
    </location>
</feature>
<dbReference type="EMBL" id="PZQS01000011">
    <property type="protein sequence ID" value="PVD22210.1"/>
    <property type="molecule type" value="Genomic_DNA"/>
</dbReference>
<feature type="region of interest" description="Disordered" evidence="2">
    <location>
        <begin position="1"/>
        <end position="91"/>
    </location>
</feature>
<accession>A0A2T7NM16</accession>
<reference evidence="3 4" key="1">
    <citation type="submission" date="2018-04" db="EMBL/GenBank/DDBJ databases">
        <title>The genome of golden apple snail Pomacea canaliculata provides insight into stress tolerance and invasive adaptation.</title>
        <authorList>
            <person name="Liu C."/>
            <person name="Liu B."/>
            <person name="Ren Y."/>
            <person name="Zhang Y."/>
            <person name="Wang H."/>
            <person name="Li S."/>
            <person name="Jiang F."/>
            <person name="Yin L."/>
            <person name="Zhang G."/>
            <person name="Qian W."/>
            <person name="Fan W."/>
        </authorList>
    </citation>
    <scope>NUCLEOTIDE SEQUENCE [LARGE SCALE GENOMIC DNA]</scope>
    <source>
        <strain evidence="3">SZHN2017</strain>
        <tissue evidence="3">Muscle</tissue>
    </source>
</reference>
<evidence type="ECO:0008006" key="5">
    <source>
        <dbReference type="Google" id="ProtNLM"/>
    </source>
</evidence>
<dbReference type="Proteomes" id="UP000245119">
    <property type="component" value="Linkage Group LG11"/>
</dbReference>
<feature type="compositionally biased region" description="Basic residues" evidence="2">
    <location>
        <begin position="43"/>
        <end position="54"/>
    </location>
</feature>
<gene>
    <name evidence="3" type="ORF">C0Q70_18016</name>
</gene>
<evidence type="ECO:0000256" key="1">
    <source>
        <dbReference type="SAM" id="Coils"/>
    </source>
</evidence>
<sequence length="1352" mass="157279">MMRDQRRPLGPRSRTVPHVRRRPLLDKDSPEKTEKRAKDPTRAKSKKKTKKRGEKAKERRGSLSRPEKKRPVKTLRAADARRRRRELSESTKLRNEGNAIYKSTEGLAPLLQIERLQRAVNLYSRALDRAQDAADRSSACKNIAMASWKSAKAMMALPDVEEKIVFYHFKQALKHFKWRASLTTSALECWSDTKKRLDKWENEERRVWELQPLLGLLFHDATLAKEHFAIAQTYFSWSSAALTKRDFRKALSLLGDCNFPLNEAMRLGKEDQDLMKECRVLEGEIFDRKCVAESIQARTNGDEILKMITFETEDLNINMVWEVLKLKYYAKLYLMKAIELVSIMVPRNCLNEEWYLSAQSILQQYQQEQVLADDLEKQKQRESIVKEIKDDLDKLNEKFTKSSKEDFLKYVYATHPLKNPKHKLDENAAFEDQVALKKLYLKAVTHYHPDKVDEERDGANIINSHSLLPVHTEPFQVIQPISAILVTYTRCVTHRSPLTGAEGLAPLLQSEGLQRAVNLYSRALDLAEDAAERSSACKNIAMASWKLAKAKMVLPNAEDKIVFYNFKQALKHFKAEKSGRSRELQWRESLTTSALECWSDTKKRLDKHENEERKVWELQPLLGLLFHDATLVNTLAKEHFAIAQTYFSWSSAALTKRDFRKALSLLGDCNFPLNEAMRLGKEDQDLMKECRVLEEEIFDRKCVAESIQARTNGDEILKMITFETEDLNINMVWEVIDWYHNAALLIRERDLELEAMALSSLGLVYAKVLKLKYHAKLYIRKAFELINVMVPRNCLNEGWYLSALSMMQQFQQEQVWANDIEKQKQRESVMKEIKDDVDKLNDKFTMSSKEIFLKYVYATYPPKNPKHKLDENAAFEDEEVMKKLYLKAVTHYHPDKVDVEEDGANWKVRLSESTKWRNEGNAVYKSIEGLAPLLQIEGLQKAVNLYSRALDLAEDAADRSSACKNIAMASWKLAKAKMALPDVEDKIVFSHFKQALKHFKEAEKSGRSRELQWRESLTTSALECWSDIKQRLDKWENEERKVWELQPLLGLLFHDATLAKEHFSIAQTYFFWSSAALTKRDFRKALSLLGDCNFPLNEAMRLGKEDQDLMKECRVLEEEIFDQKCVAESIQARTNGDEILKMITTETEDLNINMVWEVIDWYQNAALVIQGRNLEMEAMALSSLGRVYAKVLKLKYYAKLYLMKAIELVNIMEPRIRPNEEWYLSTQNILKQYQQEQVQANELKNQKERESIVKEIQDDVDKLSDKFRSCSKIGFLKYVYETHPPKNPKHKLEENTAFEDELVLKKLYLKAVTHYHPDQAANKQHGAKWKVLCEEITKLLSHQYECYKGLLS</sequence>
<proteinExistence type="predicted"/>
<keyword evidence="1" id="KW-0175">Coiled coil</keyword>
<evidence type="ECO:0000313" key="4">
    <source>
        <dbReference type="Proteomes" id="UP000245119"/>
    </source>
</evidence>